<reference evidence="3 4" key="1">
    <citation type="journal article" date="2020" name="Mol. Biol. Evol.">
        <title>Distinct Expression and Methylation Patterns for Genes with Different Fates following a Single Whole-Genome Duplication in Flowering Plants.</title>
        <authorList>
            <person name="Shi T."/>
            <person name="Rahmani R.S."/>
            <person name="Gugger P.F."/>
            <person name="Wang M."/>
            <person name="Li H."/>
            <person name="Zhang Y."/>
            <person name="Li Z."/>
            <person name="Wang Q."/>
            <person name="Van de Peer Y."/>
            <person name="Marchal K."/>
            <person name="Chen J."/>
        </authorList>
    </citation>
    <scope>NUCLEOTIDE SEQUENCE [LARGE SCALE GENOMIC DNA]</scope>
    <source>
        <tissue evidence="3">Leaf</tissue>
    </source>
</reference>
<dbReference type="SUPFAM" id="SSF53098">
    <property type="entry name" value="Ribonuclease H-like"/>
    <property type="match status" value="1"/>
</dbReference>
<organism evidence="3 4">
    <name type="scientific">Nelumbo nucifera</name>
    <name type="common">Sacred lotus</name>
    <dbReference type="NCBI Taxonomy" id="4432"/>
    <lineage>
        <taxon>Eukaryota</taxon>
        <taxon>Viridiplantae</taxon>
        <taxon>Streptophyta</taxon>
        <taxon>Embryophyta</taxon>
        <taxon>Tracheophyta</taxon>
        <taxon>Spermatophyta</taxon>
        <taxon>Magnoliopsida</taxon>
        <taxon>Proteales</taxon>
        <taxon>Nelumbonaceae</taxon>
        <taxon>Nelumbo</taxon>
    </lineage>
</organism>
<evidence type="ECO:0000313" key="3">
    <source>
        <dbReference type="EMBL" id="DAD23119.1"/>
    </source>
</evidence>
<dbReference type="EMBL" id="DUZY01000001">
    <property type="protein sequence ID" value="DAD23119.1"/>
    <property type="molecule type" value="Genomic_DNA"/>
</dbReference>
<proteinExistence type="predicted"/>
<dbReference type="AlphaFoldDB" id="A0A822XVK0"/>
<comment type="caution">
    <text evidence="3">The sequence shown here is derived from an EMBL/GenBank/DDBJ whole genome shotgun (WGS) entry which is preliminary data.</text>
</comment>
<evidence type="ECO:0000313" key="4">
    <source>
        <dbReference type="Proteomes" id="UP000607653"/>
    </source>
</evidence>
<feature type="domain" description="hAT-like transposase RNase-H fold" evidence="2">
    <location>
        <begin position="66"/>
        <end position="165"/>
    </location>
</feature>
<evidence type="ECO:0000259" key="1">
    <source>
        <dbReference type="Pfam" id="PF05699"/>
    </source>
</evidence>
<dbReference type="InterPro" id="IPR012337">
    <property type="entry name" value="RNaseH-like_sf"/>
</dbReference>
<dbReference type="GO" id="GO:0003677">
    <property type="term" value="F:DNA binding"/>
    <property type="evidence" value="ECO:0007669"/>
    <property type="project" value="InterPro"/>
</dbReference>
<gene>
    <name evidence="3" type="ORF">HUJ06_024582</name>
</gene>
<dbReference type="GO" id="GO:0046983">
    <property type="term" value="F:protein dimerization activity"/>
    <property type="evidence" value="ECO:0007669"/>
    <property type="project" value="InterPro"/>
</dbReference>
<evidence type="ECO:0008006" key="5">
    <source>
        <dbReference type="Google" id="ProtNLM"/>
    </source>
</evidence>
<feature type="domain" description="HAT C-terminal dimerisation" evidence="1">
    <location>
        <begin position="216"/>
        <end position="277"/>
    </location>
</feature>
<dbReference type="PANTHER" id="PTHR23272:SF184">
    <property type="entry name" value="OS03G0311250 PROTEIN"/>
    <property type="match status" value="1"/>
</dbReference>
<dbReference type="Pfam" id="PF05699">
    <property type="entry name" value="Dimer_Tnp_hAT"/>
    <property type="match status" value="1"/>
</dbReference>
<evidence type="ECO:0000259" key="2">
    <source>
        <dbReference type="Pfam" id="PF14372"/>
    </source>
</evidence>
<keyword evidence="4" id="KW-1185">Reference proteome</keyword>
<accession>A0A822XVK0</accession>
<protein>
    <recommendedName>
        <fullName evidence="5">Zinc finger BED domain-containing protein RICESLEEPER 2-like</fullName>
    </recommendedName>
</protein>
<dbReference type="Proteomes" id="UP000607653">
    <property type="component" value="Unassembled WGS sequence"/>
</dbReference>
<dbReference type="InterPro" id="IPR008906">
    <property type="entry name" value="HATC_C_dom"/>
</dbReference>
<name>A0A822XVK0_NELNU</name>
<dbReference type="InterPro" id="IPR025525">
    <property type="entry name" value="hAT-like_transposase_RNase-H"/>
</dbReference>
<sequence>MVVDCPTRWNSTYDMLDIALELKEAFCRLAELDRDYKYLPFDEEWEMGAVLRDCLQVSYICTKNFSSTTSPTSNVYFPDICTIKFLLLQWLDSEHEYVRSMANRMKQKYDKYWDECSLVFAIAVVLDPKFKMEIVTYYYNLIYGETAEKHVTRVREAMHDLYSEYVGFDTEDRSLVCSSIASQPLMIRGVLDILSGFDRWLIVERPKCCLGTQKLELDLYLEEKLFPRGEEFDILRFWRVDGLKFPKLSRLAHNILAFPVPTVSYEGTFSTGGRIVD</sequence>
<dbReference type="Pfam" id="PF14372">
    <property type="entry name" value="hAT-like_RNase-H"/>
    <property type="match status" value="1"/>
</dbReference>
<dbReference type="PANTHER" id="PTHR23272">
    <property type="entry name" value="BED FINGER-RELATED"/>
    <property type="match status" value="1"/>
</dbReference>